<evidence type="ECO:0000313" key="3">
    <source>
        <dbReference type="Proteomes" id="UP000027222"/>
    </source>
</evidence>
<accession>A0A067TBS9</accession>
<dbReference type="OrthoDB" id="3260379at2759"/>
<name>A0A067TBS9_GALM3</name>
<dbReference type="EMBL" id="KL142377">
    <property type="protein sequence ID" value="KDR77349.1"/>
    <property type="molecule type" value="Genomic_DNA"/>
</dbReference>
<organism evidence="2 3">
    <name type="scientific">Galerina marginata (strain CBS 339.88)</name>
    <dbReference type="NCBI Taxonomy" id="685588"/>
    <lineage>
        <taxon>Eukaryota</taxon>
        <taxon>Fungi</taxon>
        <taxon>Dikarya</taxon>
        <taxon>Basidiomycota</taxon>
        <taxon>Agaricomycotina</taxon>
        <taxon>Agaricomycetes</taxon>
        <taxon>Agaricomycetidae</taxon>
        <taxon>Agaricales</taxon>
        <taxon>Agaricineae</taxon>
        <taxon>Strophariaceae</taxon>
        <taxon>Galerina</taxon>
    </lineage>
</organism>
<keyword evidence="3" id="KW-1185">Reference proteome</keyword>
<reference evidence="3" key="1">
    <citation type="journal article" date="2014" name="Proc. Natl. Acad. Sci. U.S.A.">
        <title>Extensive sampling of basidiomycete genomes demonstrates inadequacy of the white-rot/brown-rot paradigm for wood decay fungi.</title>
        <authorList>
            <person name="Riley R."/>
            <person name="Salamov A.A."/>
            <person name="Brown D.W."/>
            <person name="Nagy L.G."/>
            <person name="Floudas D."/>
            <person name="Held B.W."/>
            <person name="Levasseur A."/>
            <person name="Lombard V."/>
            <person name="Morin E."/>
            <person name="Otillar R."/>
            <person name="Lindquist E.A."/>
            <person name="Sun H."/>
            <person name="LaButti K.M."/>
            <person name="Schmutz J."/>
            <person name="Jabbour D."/>
            <person name="Luo H."/>
            <person name="Baker S.E."/>
            <person name="Pisabarro A.G."/>
            <person name="Walton J.D."/>
            <person name="Blanchette R.A."/>
            <person name="Henrissat B."/>
            <person name="Martin F."/>
            <person name="Cullen D."/>
            <person name="Hibbett D.S."/>
            <person name="Grigoriev I.V."/>
        </authorList>
    </citation>
    <scope>NUCLEOTIDE SEQUENCE [LARGE SCALE GENOMIC DNA]</scope>
    <source>
        <strain evidence="3">CBS 339.88</strain>
    </source>
</reference>
<dbReference type="HOGENOM" id="CLU_074396_0_0_1"/>
<protein>
    <submittedName>
        <fullName evidence="2">Uncharacterized protein</fullName>
    </submittedName>
</protein>
<evidence type="ECO:0000256" key="1">
    <source>
        <dbReference type="SAM" id="MobiDB-lite"/>
    </source>
</evidence>
<dbReference type="Proteomes" id="UP000027222">
    <property type="component" value="Unassembled WGS sequence"/>
</dbReference>
<evidence type="ECO:0000313" key="2">
    <source>
        <dbReference type="EMBL" id="KDR77349.1"/>
    </source>
</evidence>
<feature type="compositionally biased region" description="Acidic residues" evidence="1">
    <location>
        <begin position="153"/>
        <end position="165"/>
    </location>
</feature>
<feature type="compositionally biased region" description="Basic and acidic residues" evidence="1">
    <location>
        <begin position="82"/>
        <end position="96"/>
    </location>
</feature>
<proteinExistence type="predicted"/>
<sequence length="247" mass="27663">MAKRGVPAALHRELSEYASLLRALRVRDAMDITKQLTKPSPFVLQDNDLNYDQDEYEDEGEDLPVAGPSHSNHPINAQPSTKSDKARGKEPADRPKLAPKQRRRDHWTRWPLPLNDVLVPEWTLEDEVAVIASQIMKSRPPLAFPVPSHGLDDSDDEDGSEDEEERVVPVRDIELDSDDPDPPYYVPYLTSTVANYLSTIFAVLASHTPARPASMQNRIEPLNWRAVIDVVVSCGNPEFANSNGKSH</sequence>
<feature type="region of interest" description="Disordered" evidence="1">
    <location>
        <begin position="141"/>
        <end position="176"/>
    </location>
</feature>
<dbReference type="AlphaFoldDB" id="A0A067TBS9"/>
<gene>
    <name evidence="2" type="ORF">GALMADRAFT_443338</name>
</gene>
<feature type="compositionally biased region" description="Polar residues" evidence="1">
    <location>
        <begin position="69"/>
        <end position="81"/>
    </location>
</feature>
<feature type="region of interest" description="Disordered" evidence="1">
    <location>
        <begin position="54"/>
        <end position="104"/>
    </location>
</feature>